<dbReference type="Gene3D" id="3.30.710.10">
    <property type="entry name" value="Potassium Channel Kv1.1, Chain A"/>
    <property type="match status" value="1"/>
</dbReference>
<evidence type="ECO:0000313" key="3">
    <source>
        <dbReference type="WBParaSite" id="PDA_v2.g23216.t1"/>
    </source>
</evidence>
<protein>
    <submittedName>
        <fullName evidence="3">BTB domain-containing protein</fullName>
    </submittedName>
</protein>
<accession>A0A914Q2W2</accession>
<keyword evidence="2" id="KW-1185">Reference proteome</keyword>
<dbReference type="Pfam" id="PF02214">
    <property type="entry name" value="BTB_2"/>
    <property type="match status" value="1"/>
</dbReference>
<dbReference type="Proteomes" id="UP000887578">
    <property type="component" value="Unplaced"/>
</dbReference>
<dbReference type="InterPro" id="IPR000210">
    <property type="entry name" value="BTB/POZ_dom"/>
</dbReference>
<reference evidence="3" key="1">
    <citation type="submission" date="2022-11" db="UniProtKB">
        <authorList>
            <consortium name="WormBaseParasite"/>
        </authorList>
    </citation>
    <scope>IDENTIFICATION</scope>
</reference>
<dbReference type="AlphaFoldDB" id="A0A914Q2W2"/>
<dbReference type="PANTHER" id="PTHR11145:SF12">
    <property type="entry name" value="BTB DOMAIN-CONTAINING PROTEIN"/>
    <property type="match status" value="1"/>
</dbReference>
<dbReference type="SMART" id="SM00225">
    <property type="entry name" value="BTB"/>
    <property type="match status" value="1"/>
</dbReference>
<dbReference type="InterPro" id="IPR045068">
    <property type="entry name" value="BACURD1-3"/>
</dbReference>
<dbReference type="CDD" id="cd18316">
    <property type="entry name" value="BTB_POZ_KCTD-like"/>
    <property type="match status" value="1"/>
</dbReference>
<dbReference type="InterPro" id="IPR003131">
    <property type="entry name" value="T1-type_BTB"/>
</dbReference>
<dbReference type="GO" id="GO:0051260">
    <property type="term" value="P:protein homooligomerization"/>
    <property type="evidence" value="ECO:0007669"/>
    <property type="project" value="InterPro"/>
</dbReference>
<name>A0A914Q2W2_9BILA</name>
<dbReference type="WBParaSite" id="PDA_v2.g23216.t1">
    <property type="protein sequence ID" value="PDA_v2.g23216.t1"/>
    <property type="gene ID" value="PDA_v2.g23216"/>
</dbReference>
<dbReference type="PANTHER" id="PTHR11145">
    <property type="entry name" value="BTB/POZ DOMAIN-CONTAINING ADAPTER FOR CUL3-MEDIATED RHOA DEGRADATION PROTEIN FAMILY MEMBER"/>
    <property type="match status" value="1"/>
</dbReference>
<dbReference type="InterPro" id="IPR011333">
    <property type="entry name" value="SKP1/BTB/POZ_sf"/>
</dbReference>
<feature type="domain" description="BTB" evidence="1">
    <location>
        <begin position="5"/>
        <end position="101"/>
    </location>
</feature>
<dbReference type="SUPFAM" id="SSF54695">
    <property type="entry name" value="POZ domain"/>
    <property type="match status" value="1"/>
</dbReference>
<proteinExistence type="predicted"/>
<evidence type="ECO:0000313" key="2">
    <source>
        <dbReference type="Proteomes" id="UP000887578"/>
    </source>
</evidence>
<organism evidence="2 3">
    <name type="scientific">Panagrolaimus davidi</name>
    <dbReference type="NCBI Taxonomy" id="227884"/>
    <lineage>
        <taxon>Eukaryota</taxon>
        <taxon>Metazoa</taxon>
        <taxon>Ecdysozoa</taxon>
        <taxon>Nematoda</taxon>
        <taxon>Chromadorea</taxon>
        <taxon>Rhabditida</taxon>
        <taxon>Tylenchina</taxon>
        <taxon>Panagrolaimomorpha</taxon>
        <taxon>Panagrolaimoidea</taxon>
        <taxon>Panagrolaimidae</taxon>
        <taxon>Panagrolaimus</taxon>
    </lineage>
</organism>
<evidence type="ECO:0000259" key="1">
    <source>
        <dbReference type="SMART" id="SM00225"/>
    </source>
</evidence>
<sequence length="204" mass="23633">MSMTKRISFNVGGRIFETTELTIRRIPSTRLTSLLDDSPDSDEFFIDHDPRYFEVVLNFLRSRSFPADYAEHIIDDVEREAKFYGISELANCCRTLREPLKMNDEVQWRKDAIEHYWRNFVQRKDASEIHVDDWSALAHHMISLKGKVIQVIGQTCVMVKFENNTTVHLPRTAVKRIGNLLDLSDKTTNTSARKQPLTSTASVR</sequence>